<dbReference type="AlphaFoldDB" id="A0A175Y758"/>
<evidence type="ECO:0000256" key="1">
    <source>
        <dbReference type="ARBA" id="ARBA00004442"/>
    </source>
</evidence>
<accession>A0A175Y758</accession>
<dbReference type="STRING" id="621456.BJP26_11535"/>
<evidence type="ECO:0000256" key="4">
    <source>
        <dbReference type="ARBA" id="ARBA00023136"/>
    </source>
</evidence>
<dbReference type="GO" id="GO:0009279">
    <property type="term" value="C:cell outer membrane"/>
    <property type="evidence" value="ECO:0007669"/>
    <property type="project" value="UniProtKB-SubCell"/>
</dbReference>
<gene>
    <name evidence="6" type="ORF">AVM11_12165</name>
</gene>
<dbReference type="PROSITE" id="PS51257">
    <property type="entry name" value="PROKAR_LIPOPROTEIN"/>
    <property type="match status" value="1"/>
</dbReference>
<keyword evidence="7" id="KW-1185">Reference proteome</keyword>
<evidence type="ECO:0000256" key="5">
    <source>
        <dbReference type="ARBA" id="ARBA00023237"/>
    </source>
</evidence>
<dbReference type="Pfam" id="PF06629">
    <property type="entry name" value="MipA"/>
    <property type="match status" value="1"/>
</dbReference>
<dbReference type="KEGG" id="smy:BJP26_11535"/>
<name>A0A175Y758_9SPHN</name>
<reference evidence="6" key="1">
    <citation type="submission" date="2016-03" db="EMBL/GenBank/DDBJ databases">
        <title>Sphingomonas melonis TY, whole genome shotgun sequencing.</title>
        <authorList>
            <person name="Wang H."/>
            <person name="Zhu P."/>
        </authorList>
    </citation>
    <scope>NUCLEOTIDE SEQUENCE [LARGE SCALE GENOMIC DNA]</scope>
    <source>
        <strain evidence="6">TY</strain>
    </source>
</reference>
<organism evidence="6 7">
    <name type="scientific">Sphingomonas melonis TY</name>
    <dbReference type="NCBI Taxonomy" id="621456"/>
    <lineage>
        <taxon>Bacteria</taxon>
        <taxon>Pseudomonadati</taxon>
        <taxon>Pseudomonadota</taxon>
        <taxon>Alphaproteobacteria</taxon>
        <taxon>Sphingomonadales</taxon>
        <taxon>Sphingomonadaceae</taxon>
        <taxon>Sphingomonas</taxon>
    </lineage>
</organism>
<keyword evidence="5" id="KW-0998">Cell outer membrane</keyword>
<keyword evidence="3" id="KW-0732">Signal</keyword>
<comment type="subcellular location">
    <subcellularLocation>
        <location evidence="1">Cell outer membrane</location>
    </subcellularLocation>
</comment>
<evidence type="ECO:0000313" key="7">
    <source>
        <dbReference type="Proteomes" id="UP000078460"/>
    </source>
</evidence>
<protein>
    <submittedName>
        <fullName evidence="6">Structural protein MipA</fullName>
    </submittedName>
</protein>
<proteinExistence type="inferred from homology"/>
<comment type="similarity">
    <text evidence="2">Belongs to the MipA/OmpV family.</text>
</comment>
<dbReference type="InterPro" id="IPR010583">
    <property type="entry name" value="MipA"/>
</dbReference>
<sequence>MSKFPVFGATAWLTACLFPAPVTAQSRQDTDPLDRDIVAVGAGLAVVPDYEGSDHYRPVVAPAAIESVKGHSFVVAGNQASLNLLRDRPGPVWQVQVGPFAQINFNRSAMGAIHDPRVRALGALGLAVEMGGYVGVQKTGVVTSPYDKLAMALSYRHDVSGVHEAGVWQPSLTYFTPLSLHAAVAFTASADIAEDRYARTYYSISPAGSIRSGLPVYDAKGGLKSWTIGLIGVRTVRGNLLHGVQLVALGTYGGMTGSIGDSPIVAQAGSRGQRLGALGLAYSFQSAVVRP</sequence>
<dbReference type="EMBL" id="LQCK02000002">
    <property type="protein sequence ID" value="KZB96451.1"/>
    <property type="molecule type" value="Genomic_DNA"/>
</dbReference>
<dbReference type="PANTHER" id="PTHR38776:SF1">
    <property type="entry name" value="MLTA-INTERACTING PROTEIN-RELATED"/>
    <property type="match status" value="1"/>
</dbReference>
<evidence type="ECO:0000256" key="3">
    <source>
        <dbReference type="ARBA" id="ARBA00022729"/>
    </source>
</evidence>
<comment type="caution">
    <text evidence="6">The sequence shown here is derived from an EMBL/GenBank/DDBJ whole genome shotgun (WGS) entry which is preliminary data.</text>
</comment>
<evidence type="ECO:0000256" key="2">
    <source>
        <dbReference type="ARBA" id="ARBA00005722"/>
    </source>
</evidence>
<dbReference type="PANTHER" id="PTHR38776">
    <property type="entry name" value="MLTA-INTERACTING PROTEIN-RELATED"/>
    <property type="match status" value="1"/>
</dbReference>
<dbReference type="RefSeq" id="WP_017979446.1">
    <property type="nucleotide sequence ID" value="NZ_CP017578.1"/>
</dbReference>
<evidence type="ECO:0000313" key="6">
    <source>
        <dbReference type="EMBL" id="KZB96451.1"/>
    </source>
</evidence>
<keyword evidence="4" id="KW-0472">Membrane</keyword>
<dbReference type="Proteomes" id="UP000078460">
    <property type="component" value="Unassembled WGS sequence"/>
</dbReference>